<evidence type="ECO:0000313" key="3">
    <source>
        <dbReference type="Proteomes" id="UP000326759"/>
    </source>
</evidence>
<sequence>MACVTLKRSLEFDPIHPSGSCSQRPKLIATNVRNEILRLKRRKQLQLGDKTMDCEGGYESPTSPQSSSSPGRCSPVISLSSQSPSNKEKALFTFKQKVGDLMPYTKLR</sequence>
<comment type="caution">
    <text evidence="2">The sequence shown here is derived from an EMBL/GenBank/DDBJ whole genome shotgun (WGS) entry which is preliminary data.</text>
</comment>
<dbReference type="Proteomes" id="UP000326759">
    <property type="component" value="Unassembled WGS sequence"/>
</dbReference>
<evidence type="ECO:0000313" key="2">
    <source>
        <dbReference type="EMBL" id="KAB7507238.1"/>
    </source>
</evidence>
<organism evidence="2 3">
    <name type="scientific">Armadillidium nasatum</name>
    <dbReference type="NCBI Taxonomy" id="96803"/>
    <lineage>
        <taxon>Eukaryota</taxon>
        <taxon>Metazoa</taxon>
        <taxon>Ecdysozoa</taxon>
        <taxon>Arthropoda</taxon>
        <taxon>Crustacea</taxon>
        <taxon>Multicrustacea</taxon>
        <taxon>Malacostraca</taxon>
        <taxon>Eumalacostraca</taxon>
        <taxon>Peracarida</taxon>
        <taxon>Isopoda</taxon>
        <taxon>Oniscidea</taxon>
        <taxon>Crinocheta</taxon>
        <taxon>Armadillidiidae</taxon>
        <taxon>Armadillidium</taxon>
    </lineage>
</organism>
<protein>
    <submittedName>
        <fullName evidence="2">Uncharacterized protein</fullName>
    </submittedName>
</protein>
<feature type="region of interest" description="Disordered" evidence="1">
    <location>
        <begin position="47"/>
        <end position="88"/>
    </location>
</feature>
<name>A0A5N5TM51_9CRUS</name>
<gene>
    <name evidence="2" type="ORF">Anas_01093</name>
</gene>
<dbReference type="AlphaFoldDB" id="A0A5N5TM51"/>
<proteinExistence type="predicted"/>
<evidence type="ECO:0000256" key="1">
    <source>
        <dbReference type="SAM" id="MobiDB-lite"/>
    </source>
</evidence>
<accession>A0A5N5TM51</accession>
<feature type="compositionally biased region" description="Low complexity" evidence="1">
    <location>
        <begin position="60"/>
        <end position="85"/>
    </location>
</feature>
<reference evidence="2 3" key="1">
    <citation type="journal article" date="2019" name="PLoS Biol.">
        <title>Sex chromosomes control vertical transmission of feminizing Wolbachia symbionts in an isopod.</title>
        <authorList>
            <person name="Becking T."/>
            <person name="Chebbi M.A."/>
            <person name="Giraud I."/>
            <person name="Moumen B."/>
            <person name="Laverre T."/>
            <person name="Caubet Y."/>
            <person name="Peccoud J."/>
            <person name="Gilbert C."/>
            <person name="Cordaux R."/>
        </authorList>
    </citation>
    <scope>NUCLEOTIDE SEQUENCE [LARGE SCALE GENOMIC DNA]</scope>
    <source>
        <strain evidence="2">ANa2</strain>
        <tissue evidence="2">Whole body excluding digestive tract and cuticle</tissue>
    </source>
</reference>
<keyword evidence="3" id="KW-1185">Reference proteome</keyword>
<dbReference type="EMBL" id="SEYY01000443">
    <property type="protein sequence ID" value="KAB7507238.1"/>
    <property type="molecule type" value="Genomic_DNA"/>
</dbReference>